<dbReference type="InterPro" id="IPR005467">
    <property type="entry name" value="His_kinase_dom"/>
</dbReference>
<keyword evidence="7" id="KW-0597">Phosphoprotein</keyword>
<keyword evidence="12 20" id="KW-0418">Kinase</keyword>
<comment type="function">
    <text evidence="17">Member of the two-component regulatory system PhoR/PhoB involved in the phosphate regulon genes expression. PhoR may function as a membrane-associated protein kinase that phosphorylates PhoB in response to environmental signals.</text>
</comment>
<dbReference type="RefSeq" id="WP_047251345.1">
    <property type="nucleotide sequence ID" value="NZ_CP011367.1"/>
</dbReference>
<evidence type="ECO:0000256" key="18">
    <source>
        <dbReference type="SAM" id="Phobius"/>
    </source>
</evidence>
<dbReference type="CDD" id="cd00130">
    <property type="entry name" value="PAS"/>
    <property type="match status" value="1"/>
</dbReference>
<dbReference type="Proteomes" id="UP000064201">
    <property type="component" value="Chromosome"/>
</dbReference>
<dbReference type="PANTHER" id="PTHR45453">
    <property type="entry name" value="PHOSPHATE REGULON SENSOR PROTEIN PHOR"/>
    <property type="match status" value="1"/>
</dbReference>
<evidence type="ECO:0000256" key="14">
    <source>
        <dbReference type="ARBA" id="ARBA00022989"/>
    </source>
</evidence>
<evidence type="ECO:0000256" key="5">
    <source>
        <dbReference type="ARBA" id="ARBA00022448"/>
    </source>
</evidence>
<dbReference type="GO" id="GO:0004721">
    <property type="term" value="F:phosphoprotein phosphatase activity"/>
    <property type="evidence" value="ECO:0007669"/>
    <property type="project" value="InterPro"/>
</dbReference>
<dbReference type="FunFam" id="1.10.287.130:FF:000001">
    <property type="entry name" value="Two-component sensor histidine kinase"/>
    <property type="match status" value="1"/>
</dbReference>
<evidence type="ECO:0000256" key="13">
    <source>
        <dbReference type="ARBA" id="ARBA00022840"/>
    </source>
</evidence>
<keyword evidence="21" id="KW-1185">Reference proteome</keyword>
<dbReference type="Pfam" id="PF02518">
    <property type="entry name" value="HATPase_c"/>
    <property type="match status" value="1"/>
</dbReference>
<dbReference type="SUPFAM" id="SSF55874">
    <property type="entry name" value="ATPase domain of HSP90 chaperone/DNA topoisomerase II/histidine kinase"/>
    <property type="match status" value="1"/>
</dbReference>
<evidence type="ECO:0000256" key="2">
    <source>
        <dbReference type="ARBA" id="ARBA00004236"/>
    </source>
</evidence>
<evidence type="ECO:0000256" key="7">
    <source>
        <dbReference type="ARBA" id="ARBA00022553"/>
    </source>
</evidence>
<keyword evidence="10 18" id="KW-0812">Transmembrane</keyword>
<evidence type="ECO:0000256" key="8">
    <source>
        <dbReference type="ARBA" id="ARBA00022592"/>
    </source>
</evidence>
<evidence type="ECO:0000256" key="10">
    <source>
        <dbReference type="ARBA" id="ARBA00022692"/>
    </source>
</evidence>
<dbReference type="GO" id="GO:0016036">
    <property type="term" value="P:cellular response to phosphate starvation"/>
    <property type="evidence" value="ECO:0007669"/>
    <property type="project" value="TreeGrafter"/>
</dbReference>
<dbReference type="PATRIC" id="fig|106634.4.peg.1707"/>
<dbReference type="OrthoDB" id="9813151at2"/>
<dbReference type="InterPro" id="IPR035965">
    <property type="entry name" value="PAS-like_dom_sf"/>
</dbReference>
<evidence type="ECO:0000256" key="6">
    <source>
        <dbReference type="ARBA" id="ARBA00022475"/>
    </source>
</evidence>
<evidence type="ECO:0000256" key="17">
    <source>
        <dbReference type="ARBA" id="ARBA00025207"/>
    </source>
</evidence>
<evidence type="ECO:0000256" key="4">
    <source>
        <dbReference type="ARBA" id="ARBA00019665"/>
    </source>
</evidence>
<keyword evidence="6" id="KW-1003">Cell membrane</keyword>
<dbReference type="SMART" id="SM00388">
    <property type="entry name" value="HisKA"/>
    <property type="match status" value="1"/>
</dbReference>
<dbReference type="NCBIfam" id="NF008235">
    <property type="entry name" value="PRK11006.1"/>
    <property type="match status" value="1"/>
</dbReference>
<dbReference type="NCBIfam" id="TIGR02966">
    <property type="entry name" value="phoR_proteo"/>
    <property type="match status" value="1"/>
</dbReference>
<evidence type="ECO:0000256" key="11">
    <source>
        <dbReference type="ARBA" id="ARBA00022741"/>
    </source>
</evidence>
<evidence type="ECO:0000259" key="19">
    <source>
        <dbReference type="PROSITE" id="PS50109"/>
    </source>
</evidence>
<comment type="catalytic activity">
    <reaction evidence="1">
        <text>ATP + protein L-histidine = ADP + protein N-phospho-L-histidine.</text>
        <dbReference type="EC" id="2.7.13.3"/>
    </reaction>
</comment>
<dbReference type="PANTHER" id="PTHR45453:SF1">
    <property type="entry name" value="PHOSPHATE REGULON SENSOR PROTEIN PHOR"/>
    <property type="match status" value="1"/>
</dbReference>
<feature type="transmembrane region" description="Helical" evidence="18">
    <location>
        <begin position="35"/>
        <end position="53"/>
    </location>
</feature>
<evidence type="ECO:0000256" key="16">
    <source>
        <dbReference type="ARBA" id="ARBA00023136"/>
    </source>
</evidence>
<dbReference type="InterPro" id="IPR003661">
    <property type="entry name" value="HisK_dim/P_dom"/>
</dbReference>
<dbReference type="SMART" id="SM00091">
    <property type="entry name" value="PAS"/>
    <property type="match status" value="1"/>
</dbReference>
<sequence>MQPRKTWPDILITSLLIALPLLALGWATGQFWPTLAFLLGAALAWNIANLLWLETWLRRGGRADPPDVRGLWGVIFDHLYRRRRRHENRVHRLRQLLERYRDSAKAMPDAVVVLNDDLRIEWLNDMSCQLLGLHWPRDEGQRITHLLRHPEFLTFMERARESLARVTVPSPLDSERQLEMRMLPYGDAQYLLLARDTTHLHRLEVMRRDFIANVSHELRTPLTVLYGVTESLEDELEDQPQLARSVQMLREQSERMKLLVDDLLLLSRLETGETTGPQDWFNPFPLFQKLTDEARILSGTEAHAIVLDADPKLEFQGNPDELRSACANLLFNAVKYTPGGTTITLRWRVDDDGARLSVEDTGPGIASHHLGRLTERFYRVDAGRTQSRGGTGLGLAIVKHVLARHEGHLAIESQVGRGSRFTCLFPLARIRRAEPSGPSN</sequence>
<proteinExistence type="predicted"/>
<keyword evidence="8" id="KW-0592">Phosphate transport</keyword>
<dbReference type="InterPro" id="IPR014310">
    <property type="entry name" value="Sig_transdc_His_kinase_PhoR"/>
</dbReference>
<dbReference type="KEGG" id="tvr:TVD_08345"/>
<reference evidence="20 21" key="1">
    <citation type="submission" date="2015-04" db="EMBL/GenBank/DDBJ databases">
        <title>Complete Sequence for the Genome of the Thioalkalivibrio versutus D301.</title>
        <authorList>
            <person name="Mu T."/>
            <person name="Zhou J."/>
            <person name="Xu X."/>
        </authorList>
    </citation>
    <scope>NUCLEOTIDE SEQUENCE [LARGE SCALE GENOMIC DNA]</scope>
    <source>
        <strain evidence="20 21">D301</strain>
    </source>
</reference>
<dbReference type="InterPro" id="IPR036890">
    <property type="entry name" value="HATPase_C_sf"/>
</dbReference>
<dbReference type="CDD" id="cd00082">
    <property type="entry name" value="HisKA"/>
    <property type="match status" value="1"/>
</dbReference>
<keyword evidence="9" id="KW-0808">Transferase</keyword>
<dbReference type="SUPFAM" id="SSF55785">
    <property type="entry name" value="PYP-like sensor domain (PAS domain)"/>
    <property type="match status" value="1"/>
</dbReference>
<dbReference type="InterPro" id="IPR036097">
    <property type="entry name" value="HisK_dim/P_sf"/>
</dbReference>
<dbReference type="GO" id="GO:0000155">
    <property type="term" value="F:phosphorelay sensor kinase activity"/>
    <property type="evidence" value="ECO:0007669"/>
    <property type="project" value="InterPro"/>
</dbReference>
<evidence type="ECO:0000313" key="20">
    <source>
        <dbReference type="EMBL" id="AKJ95367.1"/>
    </source>
</evidence>
<accession>A0A0G3G790</accession>
<dbReference type="InterPro" id="IPR021766">
    <property type="entry name" value="PhoR_N"/>
</dbReference>
<dbReference type="InterPro" id="IPR003594">
    <property type="entry name" value="HATPase_dom"/>
</dbReference>
<dbReference type="GO" id="GO:0005524">
    <property type="term" value="F:ATP binding"/>
    <property type="evidence" value="ECO:0007669"/>
    <property type="project" value="UniProtKB-KW"/>
</dbReference>
<evidence type="ECO:0000256" key="1">
    <source>
        <dbReference type="ARBA" id="ARBA00000085"/>
    </source>
</evidence>
<dbReference type="PROSITE" id="PS50109">
    <property type="entry name" value="HIS_KIN"/>
    <property type="match status" value="1"/>
</dbReference>
<dbReference type="EMBL" id="CP011367">
    <property type="protein sequence ID" value="AKJ95367.1"/>
    <property type="molecule type" value="Genomic_DNA"/>
</dbReference>
<dbReference type="STRING" id="106634.TVD_08345"/>
<dbReference type="GO" id="GO:0006817">
    <property type="term" value="P:phosphate ion transport"/>
    <property type="evidence" value="ECO:0007669"/>
    <property type="project" value="UniProtKB-KW"/>
</dbReference>
<dbReference type="Pfam" id="PF13188">
    <property type="entry name" value="PAS_8"/>
    <property type="match status" value="1"/>
</dbReference>
<keyword evidence="14 18" id="KW-1133">Transmembrane helix</keyword>
<keyword evidence="16 18" id="KW-0472">Membrane</keyword>
<evidence type="ECO:0000256" key="9">
    <source>
        <dbReference type="ARBA" id="ARBA00022679"/>
    </source>
</evidence>
<dbReference type="Pfam" id="PF00512">
    <property type="entry name" value="HisKA"/>
    <property type="match status" value="1"/>
</dbReference>
<dbReference type="Pfam" id="PF11808">
    <property type="entry name" value="PhoR"/>
    <property type="match status" value="1"/>
</dbReference>
<evidence type="ECO:0000313" key="21">
    <source>
        <dbReference type="Proteomes" id="UP000064201"/>
    </source>
</evidence>
<dbReference type="Gene3D" id="3.30.450.20">
    <property type="entry name" value="PAS domain"/>
    <property type="match status" value="1"/>
</dbReference>
<comment type="subcellular location">
    <subcellularLocation>
        <location evidence="2">Cell membrane</location>
    </subcellularLocation>
</comment>
<feature type="domain" description="Histidine kinase" evidence="19">
    <location>
        <begin position="213"/>
        <end position="429"/>
    </location>
</feature>
<dbReference type="FunFam" id="3.30.565.10:FF:000006">
    <property type="entry name" value="Sensor histidine kinase WalK"/>
    <property type="match status" value="1"/>
</dbReference>
<keyword evidence="5" id="KW-0813">Transport</keyword>
<dbReference type="AlphaFoldDB" id="A0A0G3G790"/>
<dbReference type="GO" id="GO:0005886">
    <property type="term" value="C:plasma membrane"/>
    <property type="evidence" value="ECO:0007669"/>
    <property type="project" value="UniProtKB-SubCell"/>
</dbReference>
<dbReference type="InterPro" id="IPR050351">
    <property type="entry name" value="BphY/WalK/GraS-like"/>
</dbReference>
<organism evidence="20 21">
    <name type="scientific">Thioalkalivibrio versutus</name>
    <dbReference type="NCBI Taxonomy" id="106634"/>
    <lineage>
        <taxon>Bacteria</taxon>
        <taxon>Pseudomonadati</taxon>
        <taxon>Pseudomonadota</taxon>
        <taxon>Gammaproteobacteria</taxon>
        <taxon>Chromatiales</taxon>
        <taxon>Ectothiorhodospiraceae</taxon>
        <taxon>Thioalkalivibrio</taxon>
    </lineage>
</organism>
<dbReference type="PRINTS" id="PR00344">
    <property type="entry name" value="BCTRLSENSOR"/>
</dbReference>
<dbReference type="InterPro" id="IPR000014">
    <property type="entry name" value="PAS"/>
</dbReference>
<dbReference type="SUPFAM" id="SSF47384">
    <property type="entry name" value="Homodimeric domain of signal transducing histidine kinase"/>
    <property type="match status" value="1"/>
</dbReference>
<evidence type="ECO:0000256" key="12">
    <source>
        <dbReference type="ARBA" id="ARBA00022777"/>
    </source>
</evidence>
<name>A0A0G3G790_9GAMM</name>
<dbReference type="SMART" id="SM00387">
    <property type="entry name" value="HATPase_c"/>
    <property type="match status" value="1"/>
</dbReference>
<keyword evidence="13" id="KW-0067">ATP-binding</keyword>
<dbReference type="InterPro" id="IPR004358">
    <property type="entry name" value="Sig_transdc_His_kin-like_C"/>
</dbReference>
<dbReference type="Gene3D" id="3.30.565.10">
    <property type="entry name" value="Histidine kinase-like ATPase, C-terminal domain"/>
    <property type="match status" value="1"/>
</dbReference>
<evidence type="ECO:0000256" key="3">
    <source>
        <dbReference type="ARBA" id="ARBA00012438"/>
    </source>
</evidence>
<keyword evidence="15" id="KW-0902">Two-component regulatory system</keyword>
<dbReference type="EC" id="2.7.13.3" evidence="3"/>
<dbReference type="Gene3D" id="1.10.287.130">
    <property type="match status" value="1"/>
</dbReference>
<evidence type="ECO:0000256" key="15">
    <source>
        <dbReference type="ARBA" id="ARBA00023012"/>
    </source>
</evidence>
<keyword evidence="11" id="KW-0547">Nucleotide-binding</keyword>
<protein>
    <recommendedName>
        <fullName evidence="4">Phosphate regulon sensor protein PhoR</fullName>
        <ecNumber evidence="3">2.7.13.3</ecNumber>
    </recommendedName>
</protein>
<gene>
    <name evidence="20" type="ORF">TVD_08345</name>
</gene>